<sequence length="1313" mass="156992">MPEGDDFLHICYTSYHCYECRDKFKCKQRKKEFAKDERERLNKEDKIPICRLCNMKHFRCKGKKCDMCCKRNACDSYPCKYCVENELECKYTIIQDLKEFNMFNKFDLSAYVAQLEKTKEGKVHVQAYYKKMRGNSDENIEYVSKKYNRCEIHKKKKCRCDYSDVNDRCEVCNDNCPERTKVRIDGFEPCKFGDFRYFNVDGENENDDNDNNNIDYSSELAKKKYEEFVAIIEGNEMLNNGATALEVFRHNKDRVSYSGNYSNMGVISKDIKEDIKKKRGHRFWHPIVILLYGDGGSGKTGLVFELFRDFGPKPPEECYNFGQDGREEDSNKRNFRQFARRLNFVAEISGVWDDDIEKRTTNISFRKSPLDDDIKLRRGIYTIDEIVEKAEMFTENIEGEYFDVDGIVYWRRKFPDYLKRYLADYPKCKDMKTASGKTLKCRDLFKSKYIAVNTEKTFLRPKYLKIRNIKVINAMIHPYFMKIGESYFNKFNGEYIKFVYLETVHSMEFFNKELFDKNIDYIIKFNGKYDIKQGKVLYQENEKNYEFERGNEESLKELIRKEFNKENMNQETNNLKDIVSSEKVYTFNSSEDIENNRKRRVIIEKEHNKNWKPLVFYVFGRPGTGKTNFWSFYDKQEVVLVDEFQAKVDYEELIHVLDKIDSEVEESQGKFVPFLAKYVFLISSKSLYKLYESDDLFEDLYDDYYRLIDYVIEFDIGGKIKIHKGDKEKFFNMEWDVEFDNGTYTNEETIEKGENFTKSMDGEYFVRDKKVYWRQQEFDRFWDSIIFYFYGNTGTGKTTLIQILFGDDLYDKEEGDYWDDYEGEEIVFLDKYHKKIKWKDLMNLMNDNKYMVETEEGEFVPFPAKYIFITNRKSPEEAYELGEGDSEGFDKFEDRLDYIVEFTGKWRDNIEKRNIDIRFHKGSEGKFQKYIKNIKGRHTVKNGNVYWRPEFSEHVKKYLDDYPRCKELYEYIEDKYSRRKNGRKTIIERSSFNNDFSKPMRKINKRDIKRVNKKDVKGRMLEREVTKYSEIQSAIFYYDSENKCMVLGDTFEYKIGLYLKRNRLNPQIIKNYVITDGRLLMKSNNKSLRSGKVVLLDNGIVEGLEIINTGKYTIFGDRGIDIWCRWQGIPLLVQCKFRSVCDECKIKEKKCSHGYWKKDLIKDVKKFDEKLSEWKMDVFGIFVISEGILIDEEINNMKFNNVLKVVNFCDESKKKQKLDNFFIGLKNEIDSLGKQLLNKRQNMDWSISLEDKKRVELEVSYRSVEAMINDKIILSTDFYFKNLEKVLYYIRQAYNITSLNDICDQLDYLKIVL</sequence>
<comment type="caution">
    <text evidence="1">The sequence shown here is derived from an EMBL/GenBank/DDBJ whole genome shotgun (WGS) entry which is preliminary data.</text>
</comment>
<evidence type="ECO:0000313" key="2">
    <source>
        <dbReference type="Proteomes" id="UP000789860"/>
    </source>
</evidence>
<proteinExistence type="predicted"/>
<protein>
    <submittedName>
        <fullName evidence="1">739_t:CDS:1</fullName>
    </submittedName>
</protein>
<dbReference type="Proteomes" id="UP000789860">
    <property type="component" value="Unassembled WGS sequence"/>
</dbReference>
<accession>A0ACA9L4K2</accession>
<evidence type="ECO:0000313" key="1">
    <source>
        <dbReference type="EMBL" id="CAG8509063.1"/>
    </source>
</evidence>
<reference evidence="1" key="1">
    <citation type="submission" date="2021-06" db="EMBL/GenBank/DDBJ databases">
        <authorList>
            <person name="Kallberg Y."/>
            <person name="Tangrot J."/>
            <person name="Rosling A."/>
        </authorList>
    </citation>
    <scope>NUCLEOTIDE SEQUENCE</scope>
    <source>
        <strain evidence="1">AU212A</strain>
    </source>
</reference>
<organism evidence="1 2">
    <name type="scientific">Scutellospora calospora</name>
    <dbReference type="NCBI Taxonomy" id="85575"/>
    <lineage>
        <taxon>Eukaryota</taxon>
        <taxon>Fungi</taxon>
        <taxon>Fungi incertae sedis</taxon>
        <taxon>Mucoromycota</taxon>
        <taxon>Glomeromycotina</taxon>
        <taxon>Glomeromycetes</taxon>
        <taxon>Diversisporales</taxon>
        <taxon>Gigasporaceae</taxon>
        <taxon>Scutellospora</taxon>
    </lineage>
</organism>
<keyword evidence="2" id="KW-1185">Reference proteome</keyword>
<name>A0ACA9L4K2_9GLOM</name>
<gene>
    <name evidence="1" type="ORF">SCALOS_LOCUS3574</name>
</gene>
<dbReference type="EMBL" id="CAJVPM010004105">
    <property type="protein sequence ID" value="CAG8509063.1"/>
    <property type="molecule type" value="Genomic_DNA"/>
</dbReference>